<dbReference type="AlphaFoldDB" id="A0AAV5W0G9"/>
<dbReference type="EMBL" id="BTSY01000004">
    <property type="protein sequence ID" value="GMT25591.1"/>
    <property type="molecule type" value="Genomic_DNA"/>
</dbReference>
<organism evidence="1 2">
    <name type="scientific">Pristionchus fissidentatus</name>
    <dbReference type="NCBI Taxonomy" id="1538716"/>
    <lineage>
        <taxon>Eukaryota</taxon>
        <taxon>Metazoa</taxon>
        <taxon>Ecdysozoa</taxon>
        <taxon>Nematoda</taxon>
        <taxon>Chromadorea</taxon>
        <taxon>Rhabditida</taxon>
        <taxon>Rhabditina</taxon>
        <taxon>Diplogasteromorpha</taxon>
        <taxon>Diplogasteroidea</taxon>
        <taxon>Neodiplogasteridae</taxon>
        <taxon>Pristionchus</taxon>
    </lineage>
</organism>
<gene>
    <name evidence="1" type="ORF">PFISCL1PPCAC_16888</name>
</gene>
<proteinExistence type="predicted"/>
<comment type="caution">
    <text evidence="1">The sequence shown here is derived from an EMBL/GenBank/DDBJ whole genome shotgun (WGS) entry which is preliminary data.</text>
</comment>
<reference evidence="1" key="1">
    <citation type="submission" date="2023-10" db="EMBL/GenBank/DDBJ databases">
        <title>Genome assembly of Pristionchus species.</title>
        <authorList>
            <person name="Yoshida K."/>
            <person name="Sommer R.J."/>
        </authorList>
    </citation>
    <scope>NUCLEOTIDE SEQUENCE</scope>
    <source>
        <strain evidence="1">RS5133</strain>
    </source>
</reference>
<protein>
    <submittedName>
        <fullName evidence="1">Uncharacterized protein</fullName>
    </submittedName>
</protein>
<sequence length="96" mass="10939">NSLEYEAFKEAKGRQLSFEVIRKFVVDEIEKQREVLFSGGDANQFLKINVCPLDKEKGATRCLLWNAGSNCLKQLDDLFKLEGVRDCIRLSREAGV</sequence>
<accession>A0AAV5W0G9</accession>
<feature type="non-terminal residue" evidence="1">
    <location>
        <position position="96"/>
    </location>
</feature>
<feature type="non-terminal residue" evidence="1">
    <location>
        <position position="1"/>
    </location>
</feature>
<evidence type="ECO:0000313" key="2">
    <source>
        <dbReference type="Proteomes" id="UP001432322"/>
    </source>
</evidence>
<evidence type="ECO:0000313" key="1">
    <source>
        <dbReference type="EMBL" id="GMT25591.1"/>
    </source>
</evidence>
<keyword evidence="2" id="KW-1185">Reference proteome</keyword>
<dbReference type="Proteomes" id="UP001432322">
    <property type="component" value="Unassembled WGS sequence"/>
</dbReference>
<name>A0AAV5W0G9_9BILA</name>